<keyword evidence="4" id="KW-1133">Transmembrane helix</keyword>
<dbReference type="InterPro" id="IPR043141">
    <property type="entry name" value="Ribosomal_uL10-like_sf"/>
</dbReference>
<dbReference type="GO" id="GO:0005840">
    <property type="term" value="C:ribosome"/>
    <property type="evidence" value="ECO:0007669"/>
    <property type="project" value="UniProtKB-KW"/>
</dbReference>
<dbReference type="Gene3D" id="3.30.70.1730">
    <property type="match status" value="1"/>
</dbReference>
<dbReference type="SUPFAM" id="SSF160369">
    <property type="entry name" value="Ribosomal protein L10-like"/>
    <property type="match status" value="1"/>
</dbReference>
<reference evidence="5 7" key="1">
    <citation type="journal article" date="2018" name="PLoS Genet.">
        <title>Population sequencing reveals clonal diversity and ancestral inbreeding in the grapevine cultivar Chardonnay.</title>
        <authorList>
            <person name="Roach M.J."/>
            <person name="Johnson D.L."/>
            <person name="Bohlmann J."/>
            <person name="van Vuuren H.J."/>
            <person name="Jones S.J."/>
            <person name="Pretorius I.S."/>
            <person name="Schmidt S.A."/>
            <person name="Borneman A.R."/>
        </authorList>
    </citation>
    <scope>NUCLEOTIDE SEQUENCE [LARGE SCALE GENOMIC DNA]</scope>
    <source>
        <strain evidence="7">cv. Chardonnay</strain>
        <strain evidence="5">I10V1</strain>
        <tissue evidence="5">Leaf</tissue>
    </source>
</reference>
<evidence type="ECO:0000313" key="7">
    <source>
        <dbReference type="Proteomes" id="UP000288805"/>
    </source>
</evidence>
<comment type="caution">
    <text evidence="5">The sequence shown here is derived from an EMBL/GenBank/DDBJ whole genome shotgun (WGS) entry which is preliminary data.</text>
</comment>
<dbReference type="EMBL" id="QGNW01001072">
    <property type="protein sequence ID" value="RVW56751.1"/>
    <property type="molecule type" value="Genomic_DNA"/>
</dbReference>
<dbReference type="EMBL" id="QGNW01000684">
    <property type="protein sequence ID" value="RVW65952.1"/>
    <property type="molecule type" value="Genomic_DNA"/>
</dbReference>
<protein>
    <submittedName>
        <fullName evidence="5">60S acidic ribosomal protein P0</fullName>
    </submittedName>
</protein>
<dbReference type="AlphaFoldDB" id="A0A438FA00"/>
<feature type="transmembrane region" description="Helical" evidence="4">
    <location>
        <begin position="77"/>
        <end position="102"/>
    </location>
</feature>
<evidence type="ECO:0000256" key="2">
    <source>
        <dbReference type="ARBA" id="ARBA00022980"/>
    </source>
</evidence>
<keyword evidence="4" id="KW-0812">Transmembrane</keyword>
<accession>A0A438FA00</accession>
<evidence type="ECO:0000256" key="1">
    <source>
        <dbReference type="ARBA" id="ARBA00008889"/>
    </source>
</evidence>
<name>A0A438FA00_VITVI</name>
<evidence type="ECO:0000313" key="5">
    <source>
        <dbReference type="EMBL" id="RVW56751.1"/>
    </source>
</evidence>
<gene>
    <name evidence="5" type="primary">RLA0_5</name>
    <name evidence="6" type="synonym">RLA0_2</name>
    <name evidence="6" type="ORF">CK203_007641</name>
    <name evidence="5" type="ORF">CK203_095724</name>
</gene>
<sequence length="103" mass="11652">MAVKLSRAKKKVQYDQKLCRLLDEYSQILIVAVDNMGSKQLQDIHRALRGHSVVLMGNNTMMKRSVRLHVEMTGNKAFLSLIPLLVVSFMQLKHAVLSFALVS</sequence>
<keyword evidence="4" id="KW-0472">Membrane</keyword>
<proteinExistence type="inferred from homology"/>
<keyword evidence="3" id="KW-0687">Ribonucleoprotein</keyword>
<dbReference type="GO" id="GO:1990904">
    <property type="term" value="C:ribonucleoprotein complex"/>
    <property type="evidence" value="ECO:0007669"/>
    <property type="project" value="UniProtKB-KW"/>
</dbReference>
<evidence type="ECO:0000256" key="4">
    <source>
        <dbReference type="SAM" id="Phobius"/>
    </source>
</evidence>
<evidence type="ECO:0000256" key="3">
    <source>
        <dbReference type="ARBA" id="ARBA00023274"/>
    </source>
</evidence>
<comment type="similarity">
    <text evidence="1">Belongs to the universal ribosomal protein uL10 family.</text>
</comment>
<keyword evidence="2 5" id="KW-0689">Ribosomal protein</keyword>
<evidence type="ECO:0000313" key="6">
    <source>
        <dbReference type="EMBL" id="RVW65952.1"/>
    </source>
</evidence>
<dbReference type="InterPro" id="IPR050323">
    <property type="entry name" value="Ribosomal_protein_uL10"/>
</dbReference>
<dbReference type="PANTHER" id="PTHR45699">
    <property type="entry name" value="60S ACIDIC RIBOSOMAL PROTEIN P0"/>
    <property type="match status" value="1"/>
</dbReference>
<dbReference type="Proteomes" id="UP000288805">
    <property type="component" value="Unassembled WGS sequence"/>
</dbReference>
<dbReference type="Pfam" id="PF00466">
    <property type="entry name" value="Ribosomal_L10"/>
    <property type="match status" value="1"/>
</dbReference>
<dbReference type="InterPro" id="IPR001790">
    <property type="entry name" value="Ribosomal_uL10"/>
</dbReference>
<dbReference type="PANTHER" id="PTHR45699:SF23">
    <property type="entry name" value="60S ACIDIC RIBOSOMAL PROTEIN P0"/>
    <property type="match status" value="1"/>
</dbReference>
<organism evidence="5 7">
    <name type="scientific">Vitis vinifera</name>
    <name type="common">Grape</name>
    <dbReference type="NCBI Taxonomy" id="29760"/>
    <lineage>
        <taxon>Eukaryota</taxon>
        <taxon>Viridiplantae</taxon>
        <taxon>Streptophyta</taxon>
        <taxon>Embryophyta</taxon>
        <taxon>Tracheophyta</taxon>
        <taxon>Spermatophyta</taxon>
        <taxon>Magnoliopsida</taxon>
        <taxon>eudicotyledons</taxon>
        <taxon>Gunneridae</taxon>
        <taxon>Pentapetalae</taxon>
        <taxon>rosids</taxon>
        <taxon>Vitales</taxon>
        <taxon>Vitaceae</taxon>
        <taxon>Viteae</taxon>
        <taxon>Vitis</taxon>
    </lineage>
</organism>